<dbReference type="PANTHER" id="PTHR35368:SF1">
    <property type="entry name" value="HYDROPEROXIDE REDUCTASE"/>
    <property type="match status" value="1"/>
</dbReference>
<proteinExistence type="predicted"/>
<name>A0A4U1BLD5_9GAMM</name>
<dbReference type="InterPro" id="IPR015946">
    <property type="entry name" value="KH_dom-like_a/b"/>
</dbReference>
<organism evidence="1 2">
    <name type="scientific">Ferrimonas aestuarii</name>
    <dbReference type="NCBI Taxonomy" id="2569539"/>
    <lineage>
        <taxon>Bacteria</taxon>
        <taxon>Pseudomonadati</taxon>
        <taxon>Pseudomonadota</taxon>
        <taxon>Gammaproteobacteria</taxon>
        <taxon>Alteromonadales</taxon>
        <taxon>Ferrimonadaceae</taxon>
        <taxon>Ferrimonas</taxon>
    </lineage>
</organism>
<protein>
    <submittedName>
        <fullName evidence="1">OsmC family protein</fullName>
    </submittedName>
</protein>
<dbReference type="InterPro" id="IPR036102">
    <property type="entry name" value="OsmC/Ohrsf"/>
</dbReference>
<keyword evidence="2" id="KW-1185">Reference proteome</keyword>
<sequence>MADKVYKVSTSMGNSWKVTSQIRQHQLVIDQPSGGDEGANPLETFLFSLGGCISAIAKMVARDMKIDLKGIDVHIEATLNPAGLAGKPTDDPVGFKSFSIVADIDADITEAQKQELLELTCHRCPIHDNIVRASVIEHRVG</sequence>
<reference evidence="1 2" key="1">
    <citation type="submission" date="2019-04" db="EMBL/GenBank/DDBJ databases">
        <authorList>
            <person name="Hwang J.C."/>
        </authorList>
    </citation>
    <scope>NUCLEOTIDE SEQUENCE [LARGE SCALE GENOMIC DNA]</scope>
    <source>
        <strain evidence="1 2">IMCC35002</strain>
    </source>
</reference>
<dbReference type="SUPFAM" id="SSF82784">
    <property type="entry name" value="OsmC-like"/>
    <property type="match status" value="1"/>
</dbReference>
<dbReference type="InterPro" id="IPR003718">
    <property type="entry name" value="OsmC/Ohr_fam"/>
</dbReference>
<dbReference type="EMBL" id="SWCJ01000014">
    <property type="protein sequence ID" value="TKB52789.1"/>
    <property type="molecule type" value="Genomic_DNA"/>
</dbReference>
<dbReference type="Gene3D" id="3.30.300.20">
    <property type="match status" value="1"/>
</dbReference>
<dbReference type="OrthoDB" id="9789573at2"/>
<dbReference type="Pfam" id="PF02566">
    <property type="entry name" value="OsmC"/>
    <property type="match status" value="1"/>
</dbReference>
<evidence type="ECO:0000313" key="1">
    <source>
        <dbReference type="EMBL" id="TKB52789.1"/>
    </source>
</evidence>
<dbReference type="PANTHER" id="PTHR35368">
    <property type="entry name" value="HYDROPEROXIDE REDUCTASE"/>
    <property type="match status" value="1"/>
</dbReference>
<dbReference type="InterPro" id="IPR052924">
    <property type="entry name" value="OsmC/Ohr_hydroprdx_reductase"/>
</dbReference>
<evidence type="ECO:0000313" key="2">
    <source>
        <dbReference type="Proteomes" id="UP000305675"/>
    </source>
</evidence>
<gene>
    <name evidence="1" type="ORF">FCL42_15890</name>
</gene>
<comment type="caution">
    <text evidence="1">The sequence shown here is derived from an EMBL/GenBank/DDBJ whole genome shotgun (WGS) entry which is preliminary data.</text>
</comment>
<accession>A0A4U1BLD5</accession>
<dbReference type="Proteomes" id="UP000305675">
    <property type="component" value="Unassembled WGS sequence"/>
</dbReference>
<dbReference type="RefSeq" id="WP_136864412.1">
    <property type="nucleotide sequence ID" value="NZ_SWCJ01000014.1"/>
</dbReference>
<dbReference type="AlphaFoldDB" id="A0A4U1BLD5"/>